<dbReference type="Gene3D" id="3.30.565.10">
    <property type="entry name" value="Histidine kinase-like ATPase, C-terminal domain"/>
    <property type="match status" value="1"/>
</dbReference>
<dbReference type="GO" id="GO:0005524">
    <property type="term" value="F:ATP binding"/>
    <property type="evidence" value="ECO:0007669"/>
    <property type="project" value="UniProtKB-KW"/>
</dbReference>
<dbReference type="SMART" id="SM00387">
    <property type="entry name" value="HATPase_c"/>
    <property type="match status" value="1"/>
</dbReference>
<evidence type="ECO:0000313" key="2">
    <source>
        <dbReference type="EMBL" id="ENO12772.1"/>
    </source>
</evidence>
<dbReference type="PATRIC" id="fig|626887.3.peg.3050"/>
<comment type="caution">
    <text evidence="2">The sequence shown here is derived from an EMBL/GenBank/DDBJ whole genome shotgun (WGS) entry which is preliminary data.</text>
</comment>
<dbReference type="Pfam" id="PF02518">
    <property type="entry name" value="HATPase_c"/>
    <property type="match status" value="1"/>
</dbReference>
<evidence type="ECO:0000259" key="1">
    <source>
        <dbReference type="SMART" id="SM00387"/>
    </source>
</evidence>
<reference evidence="2 3" key="1">
    <citation type="journal article" date="2013" name="Genome Announc.">
        <title>Genome Sequence of the Polycyclic Aromatic Hydrocarbon-Degrading Bacterium Strain Marinobacter nanhaiticus D15-8WT.</title>
        <authorList>
            <person name="Cui Z."/>
            <person name="Gao W."/>
            <person name="Li Q."/>
            <person name="Xu G."/>
            <person name="Zheng L."/>
        </authorList>
    </citation>
    <scope>NUCLEOTIDE SEQUENCE [LARGE SCALE GENOMIC DNA]</scope>
    <source>
        <strain evidence="2 3">D15-8W</strain>
    </source>
</reference>
<evidence type="ECO:0000313" key="3">
    <source>
        <dbReference type="Proteomes" id="UP000013165"/>
    </source>
</evidence>
<organism evidence="2 3">
    <name type="scientific">Marinobacter nanhaiticus D15-8W</name>
    <dbReference type="NCBI Taxonomy" id="626887"/>
    <lineage>
        <taxon>Bacteria</taxon>
        <taxon>Pseudomonadati</taxon>
        <taxon>Pseudomonadota</taxon>
        <taxon>Gammaproteobacteria</taxon>
        <taxon>Pseudomonadales</taxon>
        <taxon>Marinobacteraceae</taxon>
        <taxon>Marinobacter</taxon>
    </lineage>
</organism>
<dbReference type="InterPro" id="IPR003594">
    <property type="entry name" value="HATPase_dom"/>
</dbReference>
<sequence>MGADRDIRYVEINKENDVAHAVFEAHDLSSAMGFRRTDQFMIATSVSELARNASLHGGGGRITLRAVTENGRTGIEVIAEDTGSGIADIDKALQEGFSTIGTLGLGLPGVKRLMDEFCFDDQRKQGTRIVVRKWLR</sequence>
<dbReference type="InterPro" id="IPR036890">
    <property type="entry name" value="HATPase_C_sf"/>
</dbReference>
<dbReference type="OrthoDB" id="5769716at2"/>
<keyword evidence="3" id="KW-1185">Reference proteome</keyword>
<dbReference type="EMBL" id="APLQ01000014">
    <property type="protein sequence ID" value="ENO12772.1"/>
    <property type="molecule type" value="Genomic_DNA"/>
</dbReference>
<protein>
    <submittedName>
        <fullName evidence="2">ATP-binding protein</fullName>
    </submittedName>
</protein>
<proteinExistence type="predicted"/>
<dbReference type="HOGENOM" id="CLU_129722_1_0_6"/>
<dbReference type="Proteomes" id="UP000013165">
    <property type="component" value="Unassembled WGS sequence"/>
</dbReference>
<dbReference type="eggNOG" id="COG2172">
    <property type="taxonomic scope" value="Bacteria"/>
</dbReference>
<dbReference type="SUPFAM" id="SSF55874">
    <property type="entry name" value="ATPase domain of HSP90 chaperone/DNA topoisomerase II/histidine kinase"/>
    <property type="match status" value="1"/>
</dbReference>
<dbReference type="RefSeq" id="WP_004581002.1">
    <property type="nucleotide sequence ID" value="NZ_AP028878.1"/>
</dbReference>
<keyword evidence="2" id="KW-0547">Nucleotide-binding</keyword>
<dbReference type="STRING" id="626887.J057_15280"/>
<name>N6WP13_9GAMM</name>
<keyword evidence="2" id="KW-0067">ATP-binding</keyword>
<feature type="domain" description="Histidine kinase/HSP90-like ATPase" evidence="1">
    <location>
        <begin position="37"/>
        <end position="136"/>
    </location>
</feature>
<accession>N6WP13</accession>
<dbReference type="CDD" id="cd16934">
    <property type="entry name" value="HATPase_RsbT-like"/>
    <property type="match status" value="1"/>
</dbReference>
<dbReference type="AlphaFoldDB" id="N6WP13"/>
<gene>
    <name evidence="2" type="ORF">J057_15280</name>
</gene>